<dbReference type="Proteomes" id="UP000765509">
    <property type="component" value="Unassembled WGS sequence"/>
</dbReference>
<reference evidence="2" key="1">
    <citation type="submission" date="2021-03" db="EMBL/GenBank/DDBJ databases">
        <title>Draft genome sequence of rust myrtle Austropuccinia psidii MF-1, a brazilian biotype.</title>
        <authorList>
            <person name="Quecine M.C."/>
            <person name="Pachon D.M.R."/>
            <person name="Bonatelli M.L."/>
            <person name="Correr F.H."/>
            <person name="Franceschini L.M."/>
            <person name="Leite T.F."/>
            <person name="Margarido G.R.A."/>
            <person name="Almeida C.A."/>
            <person name="Ferrarezi J.A."/>
            <person name="Labate C.A."/>
        </authorList>
    </citation>
    <scope>NUCLEOTIDE SEQUENCE</scope>
    <source>
        <strain evidence="2">MF-1</strain>
    </source>
</reference>
<dbReference type="EMBL" id="AVOT02023641">
    <property type="protein sequence ID" value="MBW0513810.1"/>
    <property type="molecule type" value="Genomic_DNA"/>
</dbReference>
<evidence type="ECO:0000313" key="3">
    <source>
        <dbReference type="Proteomes" id="UP000765509"/>
    </source>
</evidence>
<proteinExistence type="predicted"/>
<protein>
    <submittedName>
        <fullName evidence="2">Uncharacterized protein</fullName>
    </submittedName>
</protein>
<feature type="region of interest" description="Disordered" evidence="1">
    <location>
        <begin position="62"/>
        <end position="84"/>
    </location>
</feature>
<comment type="caution">
    <text evidence="2">The sequence shown here is derived from an EMBL/GenBank/DDBJ whole genome shotgun (WGS) entry which is preliminary data.</text>
</comment>
<sequence length="97" mass="10829">MHTLQAAPRQEGILLGFENENTADLKVTITRNTIFNENVFPDVHGEKSQMPWNVEEVFNKHPLDQSTDGLPLSPNETNLPSTINGNSLMNIIQKATD</sequence>
<evidence type="ECO:0000313" key="2">
    <source>
        <dbReference type="EMBL" id="MBW0513810.1"/>
    </source>
</evidence>
<evidence type="ECO:0000256" key="1">
    <source>
        <dbReference type="SAM" id="MobiDB-lite"/>
    </source>
</evidence>
<organism evidence="2 3">
    <name type="scientific">Austropuccinia psidii MF-1</name>
    <dbReference type="NCBI Taxonomy" id="1389203"/>
    <lineage>
        <taxon>Eukaryota</taxon>
        <taxon>Fungi</taxon>
        <taxon>Dikarya</taxon>
        <taxon>Basidiomycota</taxon>
        <taxon>Pucciniomycotina</taxon>
        <taxon>Pucciniomycetes</taxon>
        <taxon>Pucciniales</taxon>
        <taxon>Sphaerophragmiaceae</taxon>
        <taxon>Austropuccinia</taxon>
    </lineage>
</organism>
<dbReference type="OrthoDB" id="413361at2759"/>
<feature type="compositionally biased region" description="Polar residues" evidence="1">
    <location>
        <begin position="64"/>
        <end position="84"/>
    </location>
</feature>
<gene>
    <name evidence="2" type="ORF">O181_053525</name>
</gene>
<dbReference type="AlphaFoldDB" id="A0A9Q3E0S6"/>
<accession>A0A9Q3E0S6</accession>
<name>A0A9Q3E0S6_9BASI</name>
<keyword evidence="3" id="KW-1185">Reference proteome</keyword>